<keyword evidence="4" id="KW-0804">Transcription</keyword>
<dbReference type="Proteomes" id="UP001140230">
    <property type="component" value="Unassembled WGS sequence"/>
</dbReference>
<dbReference type="InterPro" id="IPR039425">
    <property type="entry name" value="RNA_pol_sigma-70-like"/>
</dbReference>
<dbReference type="Pfam" id="PF04542">
    <property type="entry name" value="Sigma70_r2"/>
    <property type="match status" value="1"/>
</dbReference>
<feature type="region of interest" description="Disordered" evidence="5">
    <location>
        <begin position="1"/>
        <end position="23"/>
    </location>
</feature>
<dbReference type="RefSeq" id="WP_233402947.1">
    <property type="nucleotide sequence ID" value="NZ_CP168173.1"/>
</dbReference>
<evidence type="ECO:0000259" key="7">
    <source>
        <dbReference type="Pfam" id="PF08281"/>
    </source>
</evidence>
<dbReference type="InterPro" id="IPR007627">
    <property type="entry name" value="RNA_pol_sigma70_r2"/>
</dbReference>
<dbReference type="GO" id="GO:0016987">
    <property type="term" value="F:sigma factor activity"/>
    <property type="evidence" value="ECO:0007669"/>
    <property type="project" value="UniProtKB-KW"/>
</dbReference>
<keyword evidence="2" id="KW-0805">Transcription regulation</keyword>
<evidence type="ECO:0000259" key="6">
    <source>
        <dbReference type="Pfam" id="PF04542"/>
    </source>
</evidence>
<dbReference type="PANTHER" id="PTHR43133:SF63">
    <property type="entry name" value="RNA POLYMERASE SIGMA FACTOR FECI-RELATED"/>
    <property type="match status" value="1"/>
</dbReference>
<comment type="caution">
    <text evidence="8">The sequence shown here is derived from an EMBL/GenBank/DDBJ whole genome shotgun (WGS) entry which is preliminary data.</text>
</comment>
<proteinExistence type="inferred from homology"/>
<reference evidence="8" key="1">
    <citation type="journal article" date="2022" name="Phytopathology">
        <title>Whole genome sequencing-based tracing of a 2022 introduction and outbreak of Xanthomonas hortorum pv. pelargonii.</title>
        <authorList>
            <person name="Iruegas Bocardo F."/>
            <person name="Weisberg A.J."/>
            <person name="Riutta E.R."/>
            <person name="Kilday K.B."/>
            <person name="Bonkowski J.C."/>
            <person name="Creswell T.C."/>
            <person name="Daughtrey M."/>
            <person name="Rane K.K."/>
            <person name="Grunwald N.J."/>
            <person name="Chang J.H."/>
            <person name="Putnam M."/>
        </authorList>
    </citation>
    <scope>NUCLEOTIDE SEQUENCE</scope>
    <source>
        <strain evidence="8">22-338</strain>
    </source>
</reference>
<feature type="domain" description="RNA polymerase sigma-70 region 2" evidence="6">
    <location>
        <begin position="32"/>
        <end position="94"/>
    </location>
</feature>
<dbReference type="SUPFAM" id="SSF88946">
    <property type="entry name" value="Sigma2 domain of RNA polymerase sigma factors"/>
    <property type="match status" value="1"/>
</dbReference>
<gene>
    <name evidence="8" type="ORF">NY667_20695</name>
</gene>
<evidence type="ECO:0000313" key="8">
    <source>
        <dbReference type="EMBL" id="MDC8640161.1"/>
    </source>
</evidence>
<dbReference type="CDD" id="cd06171">
    <property type="entry name" value="Sigma70_r4"/>
    <property type="match status" value="1"/>
</dbReference>
<dbReference type="InterPro" id="IPR013325">
    <property type="entry name" value="RNA_pol_sigma_r2"/>
</dbReference>
<dbReference type="Gene3D" id="1.10.10.10">
    <property type="entry name" value="Winged helix-like DNA-binding domain superfamily/Winged helix DNA-binding domain"/>
    <property type="match status" value="1"/>
</dbReference>
<dbReference type="EMBL" id="JANWTP010000100">
    <property type="protein sequence ID" value="MDC8640161.1"/>
    <property type="molecule type" value="Genomic_DNA"/>
</dbReference>
<dbReference type="InterPro" id="IPR013324">
    <property type="entry name" value="RNA_pol_sigma_r3/r4-like"/>
</dbReference>
<dbReference type="SUPFAM" id="SSF88659">
    <property type="entry name" value="Sigma3 and sigma4 domains of RNA polymerase sigma factors"/>
    <property type="match status" value="1"/>
</dbReference>
<organism evidence="8 9">
    <name type="scientific">Xanthomonas hortorum pv. hederae</name>
    <dbReference type="NCBI Taxonomy" id="453603"/>
    <lineage>
        <taxon>Bacteria</taxon>
        <taxon>Pseudomonadati</taxon>
        <taxon>Pseudomonadota</taxon>
        <taxon>Gammaproteobacteria</taxon>
        <taxon>Lysobacterales</taxon>
        <taxon>Lysobacteraceae</taxon>
        <taxon>Xanthomonas</taxon>
    </lineage>
</organism>
<feature type="compositionally biased region" description="Basic and acidic residues" evidence="5">
    <location>
        <begin position="7"/>
        <end position="23"/>
    </location>
</feature>
<dbReference type="InterPro" id="IPR013249">
    <property type="entry name" value="RNA_pol_sigma70_r4_t2"/>
</dbReference>
<dbReference type="GO" id="GO:0003677">
    <property type="term" value="F:DNA binding"/>
    <property type="evidence" value="ECO:0007669"/>
    <property type="project" value="InterPro"/>
</dbReference>
<dbReference type="NCBIfam" id="TIGR02937">
    <property type="entry name" value="sigma70-ECF"/>
    <property type="match status" value="1"/>
</dbReference>
<dbReference type="PANTHER" id="PTHR43133">
    <property type="entry name" value="RNA POLYMERASE ECF-TYPE SIGMA FACTO"/>
    <property type="match status" value="1"/>
</dbReference>
<reference evidence="8" key="2">
    <citation type="submission" date="2022-08" db="EMBL/GenBank/DDBJ databases">
        <authorList>
            <person name="Iruegas-Bocardo F."/>
            <person name="Weisberg A.J."/>
            <person name="Riutta E.R."/>
            <person name="Kilday K."/>
            <person name="Bonkowski J.C."/>
            <person name="Creswell T."/>
            <person name="Daughtrey M.L."/>
            <person name="Rane K."/>
            <person name="Grunwald N.J."/>
            <person name="Chang J.H."/>
            <person name="Putnam M.L."/>
        </authorList>
    </citation>
    <scope>NUCLEOTIDE SEQUENCE</scope>
    <source>
        <strain evidence="8">22-338</strain>
    </source>
</reference>
<evidence type="ECO:0000256" key="3">
    <source>
        <dbReference type="ARBA" id="ARBA00023082"/>
    </source>
</evidence>
<dbReference type="GO" id="GO:0006352">
    <property type="term" value="P:DNA-templated transcription initiation"/>
    <property type="evidence" value="ECO:0007669"/>
    <property type="project" value="InterPro"/>
</dbReference>
<evidence type="ECO:0000313" key="9">
    <source>
        <dbReference type="Proteomes" id="UP001140230"/>
    </source>
</evidence>
<dbReference type="InterPro" id="IPR036388">
    <property type="entry name" value="WH-like_DNA-bd_sf"/>
</dbReference>
<dbReference type="Gene3D" id="1.10.1740.10">
    <property type="match status" value="1"/>
</dbReference>
<evidence type="ECO:0000256" key="4">
    <source>
        <dbReference type="ARBA" id="ARBA00023163"/>
    </source>
</evidence>
<name>A0A9X4BV03_9XANT</name>
<accession>A0A9X4BV03</accession>
<keyword evidence="3" id="KW-0731">Sigma factor</keyword>
<dbReference type="Pfam" id="PF08281">
    <property type="entry name" value="Sigma70_r4_2"/>
    <property type="match status" value="1"/>
</dbReference>
<dbReference type="AlphaFoldDB" id="A0A9X4BV03"/>
<dbReference type="InterPro" id="IPR014284">
    <property type="entry name" value="RNA_pol_sigma-70_dom"/>
</dbReference>
<evidence type="ECO:0000256" key="2">
    <source>
        <dbReference type="ARBA" id="ARBA00023015"/>
    </source>
</evidence>
<sequence>MSNGECRQQDDHRSPEEKARGRQAFDDALAGYRSELFGYLCRRTGDPETAADLTQETFSRMMHYREAPRIENLQILMYRVANNLVLEHQRANHRHRAAHHVSLSHAGPLHTDAPPVEDIADARQAIDLLLKHTIAQLPPKCRRAFRLSRVDGLTYPQVAARMGISVKMVEKHITRALLACRAAVGDRDL</sequence>
<protein>
    <submittedName>
        <fullName evidence="8">RNA polymerase sigma factor</fullName>
    </submittedName>
</protein>
<evidence type="ECO:0000256" key="1">
    <source>
        <dbReference type="ARBA" id="ARBA00010641"/>
    </source>
</evidence>
<evidence type="ECO:0000256" key="5">
    <source>
        <dbReference type="SAM" id="MobiDB-lite"/>
    </source>
</evidence>
<comment type="similarity">
    <text evidence="1">Belongs to the sigma-70 factor family. ECF subfamily.</text>
</comment>
<feature type="domain" description="RNA polymerase sigma factor 70 region 4 type 2" evidence="7">
    <location>
        <begin position="129"/>
        <end position="180"/>
    </location>
</feature>